<dbReference type="Gene3D" id="1.10.238.10">
    <property type="entry name" value="EF-hand"/>
    <property type="match status" value="1"/>
</dbReference>
<dbReference type="OrthoDB" id="206376at2759"/>
<dbReference type="SMART" id="SM00054">
    <property type="entry name" value="EFh"/>
    <property type="match status" value="2"/>
</dbReference>
<sequence length="73" mass="8270">NDFTPLEFEEIVDLFQEYDRSGDGEINCDELFDMMRALEMDHSVDKAAQLMKDIDADGSGQLDFGEFCALLAK</sequence>
<dbReference type="Pfam" id="PF13499">
    <property type="entry name" value="EF-hand_7"/>
    <property type="match status" value="1"/>
</dbReference>
<dbReference type="SUPFAM" id="SSF47473">
    <property type="entry name" value="EF-hand"/>
    <property type="match status" value="1"/>
</dbReference>
<dbReference type="PROSITE" id="PS00018">
    <property type="entry name" value="EF_HAND_1"/>
    <property type="match status" value="2"/>
</dbReference>
<evidence type="ECO:0000313" key="4">
    <source>
        <dbReference type="Proteomes" id="UP000002729"/>
    </source>
</evidence>
<dbReference type="GeneID" id="20218701"/>
<accession>F0YD33</accession>
<dbReference type="RefSeq" id="XP_009038226.1">
    <property type="nucleotide sequence ID" value="XM_009039978.1"/>
</dbReference>
<gene>
    <name evidence="3" type="ORF">AURANDRAFT_16677</name>
</gene>
<dbReference type="InParanoid" id="F0YD33"/>
<feature type="non-terminal residue" evidence="3">
    <location>
        <position position="73"/>
    </location>
</feature>
<dbReference type="GO" id="GO:0005509">
    <property type="term" value="F:calcium ion binding"/>
    <property type="evidence" value="ECO:0007669"/>
    <property type="project" value="InterPro"/>
</dbReference>
<keyword evidence="1" id="KW-0106">Calcium</keyword>
<dbReference type="Proteomes" id="UP000002729">
    <property type="component" value="Unassembled WGS sequence"/>
</dbReference>
<dbReference type="EMBL" id="GL833132">
    <property type="protein sequence ID" value="EGB06985.1"/>
    <property type="molecule type" value="Genomic_DNA"/>
</dbReference>
<keyword evidence="4" id="KW-1185">Reference proteome</keyword>
<feature type="domain" description="EF-hand" evidence="2">
    <location>
        <begin position="6"/>
        <end position="41"/>
    </location>
</feature>
<evidence type="ECO:0000313" key="3">
    <source>
        <dbReference type="EMBL" id="EGB06985.1"/>
    </source>
</evidence>
<dbReference type="InterPro" id="IPR002048">
    <property type="entry name" value="EF_hand_dom"/>
</dbReference>
<dbReference type="CDD" id="cd00051">
    <property type="entry name" value="EFh"/>
    <property type="match status" value="1"/>
</dbReference>
<dbReference type="InterPro" id="IPR018247">
    <property type="entry name" value="EF_Hand_1_Ca_BS"/>
</dbReference>
<evidence type="ECO:0000259" key="2">
    <source>
        <dbReference type="PROSITE" id="PS50222"/>
    </source>
</evidence>
<dbReference type="PROSITE" id="PS50222">
    <property type="entry name" value="EF_HAND_2"/>
    <property type="match status" value="2"/>
</dbReference>
<proteinExistence type="predicted"/>
<reference evidence="3 4" key="1">
    <citation type="journal article" date="2011" name="Proc. Natl. Acad. Sci. U.S.A.">
        <title>Niche of harmful alga Aureococcus anophagefferens revealed through ecogenomics.</title>
        <authorList>
            <person name="Gobler C.J."/>
            <person name="Berry D.L."/>
            <person name="Dyhrman S.T."/>
            <person name="Wilhelm S.W."/>
            <person name="Salamov A."/>
            <person name="Lobanov A.V."/>
            <person name="Zhang Y."/>
            <person name="Collier J.L."/>
            <person name="Wurch L.L."/>
            <person name="Kustka A.B."/>
            <person name="Dill B.D."/>
            <person name="Shah M."/>
            <person name="VerBerkmoes N.C."/>
            <person name="Kuo A."/>
            <person name="Terry A."/>
            <person name="Pangilinan J."/>
            <person name="Lindquist E.A."/>
            <person name="Lucas S."/>
            <person name="Paulsen I.T."/>
            <person name="Hattenrath-Lehmann T.K."/>
            <person name="Talmage S.C."/>
            <person name="Walker E.A."/>
            <person name="Koch F."/>
            <person name="Burson A.M."/>
            <person name="Marcoval M.A."/>
            <person name="Tang Y.Z."/>
            <person name="Lecleir G.R."/>
            <person name="Coyne K.J."/>
            <person name="Berg G.M."/>
            <person name="Bertrand E.M."/>
            <person name="Saito M.A."/>
            <person name="Gladyshev V.N."/>
            <person name="Grigoriev I.V."/>
        </authorList>
    </citation>
    <scope>NUCLEOTIDE SEQUENCE [LARGE SCALE GENOMIC DNA]</scope>
    <source>
        <strain evidence="4">CCMP 1984</strain>
    </source>
</reference>
<dbReference type="AlphaFoldDB" id="F0YD33"/>
<organism evidence="4">
    <name type="scientific">Aureococcus anophagefferens</name>
    <name type="common">Harmful bloom alga</name>
    <dbReference type="NCBI Taxonomy" id="44056"/>
    <lineage>
        <taxon>Eukaryota</taxon>
        <taxon>Sar</taxon>
        <taxon>Stramenopiles</taxon>
        <taxon>Ochrophyta</taxon>
        <taxon>Pelagophyceae</taxon>
        <taxon>Pelagomonadales</taxon>
        <taxon>Pelagomonadaceae</taxon>
        <taxon>Aureococcus</taxon>
    </lineage>
</organism>
<dbReference type="KEGG" id="aaf:AURANDRAFT_16677"/>
<protein>
    <recommendedName>
        <fullName evidence="2">EF-hand domain-containing protein</fullName>
    </recommendedName>
</protein>
<feature type="domain" description="EF-hand" evidence="2">
    <location>
        <begin position="42"/>
        <end position="73"/>
    </location>
</feature>
<dbReference type="InterPro" id="IPR011992">
    <property type="entry name" value="EF-hand-dom_pair"/>
</dbReference>
<feature type="non-terminal residue" evidence="3">
    <location>
        <position position="1"/>
    </location>
</feature>
<evidence type="ECO:0000256" key="1">
    <source>
        <dbReference type="ARBA" id="ARBA00022837"/>
    </source>
</evidence>
<name>F0YD33_AURAN</name>